<reference evidence="2 3" key="1">
    <citation type="submission" date="2019-07" db="EMBL/GenBank/DDBJ databases">
        <title>New species of Amycolatopsis and Streptomyces.</title>
        <authorList>
            <person name="Duangmal K."/>
            <person name="Teo W.F.A."/>
            <person name="Lipun K."/>
        </authorList>
    </citation>
    <scope>NUCLEOTIDE SEQUENCE [LARGE SCALE GENOMIC DNA]</scope>
    <source>
        <strain evidence="2 3">JCM 30562</strain>
    </source>
</reference>
<dbReference type="InterPro" id="IPR051916">
    <property type="entry name" value="GPI-anchor_lipid_remodeler"/>
</dbReference>
<protein>
    <submittedName>
        <fullName evidence="2">Endonuclease/exonuclease/phosphatase family protein</fullName>
    </submittedName>
</protein>
<evidence type="ECO:0000313" key="2">
    <source>
        <dbReference type="EMBL" id="TVT25652.1"/>
    </source>
</evidence>
<dbReference type="SUPFAM" id="SSF56219">
    <property type="entry name" value="DNase I-like"/>
    <property type="match status" value="1"/>
</dbReference>
<name>A0A558AN13_9PSEU</name>
<organism evidence="2 3">
    <name type="scientific">Amycolatopsis acidiphila</name>
    <dbReference type="NCBI Taxonomy" id="715473"/>
    <lineage>
        <taxon>Bacteria</taxon>
        <taxon>Bacillati</taxon>
        <taxon>Actinomycetota</taxon>
        <taxon>Actinomycetes</taxon>
        <taxon>Pseudonocardiales</taxon>
        <taxon>Pseudonocardiaceae</taxon>
        <taxon>Amycolatopsis</taxon>
    </lineage>
</organism>
<dbReference type="InterPro" id="IPR005135">
    <property type="entry name" value="Endo/exonuclease/phosphatase"/>
</dbReference>
<keyword evidence="2" id="KW-0540">Nuclease</keyword>
<keyword evidence="2" id="KW-0378">Hydrolase</keyword>
<dbReference type="GO" id="GO:0016020">
    <property type="term" value="C:membrane"/>
    <property type="evidence" value="ECO:0007669"/>
    <property type="project" value="GOC"/>
</dbReference>
<dbReference type="InterPro" id="IPR036691">
    <property type="entry name" value="Endo/exonu/phosph_ase_sf"/>
</dbReference>
<dbReference type="Pfam" id="PF03372">
    <property type="entry name" value="Exo_endo_phos"/>
    <property type="match status" value="1"/>
</dbReference>
<proteinExistence type="predicted"/>
<gene>
    <name evidence="2" type="ORF">FNH06_02295</name>
</gene>
<dbReference type="GO" id="GO:0004519">
    <property type="term" value="F:endonuclease activity"/>
    <property type="evidence" value="ECO:0007669"/>
    <property type="project" value="UniProtKB-KW"/>
</dbReference>
<dbReference type="PANTHER" id="PTHR14859:SF15">
    <property type="entry name" value="ENDONUCLEASE_EXONUCLEASE_PHOSPHATASE DOMAIN-CONTAINING PROTEIN"/>
    <property type="match status" value="1"/>
</dbReference>
<keyword evidence="2" id="KW-0255">Endonuclease</keyword>
<dbReference type="GO" id="GO:0006506">
    <property type="term" value="P:GPI anchor biosynthetic process"/>
    <property type="evidence" value="ECO:0007669"/>
    <property type="project" value="TreeGrafter"/>
</dbReference>
<keyword evidence="3" id="KW-1185">Reference proteome</keyword>
<evidence type="ECO:0000259" key="1">
    <source>
        <dbReference type="Pfam" id="PF03372"/>
    </source>
</evidence>
<dbReference type="GO" id="GO:0004527">
    <property type="term" value="F:exonuclease activity"/>
    <property type="evidence" value="ECO:0007669"/>
    <property type="project" value="UniProtKB-KW"/>
</dbReference>
<dbReference type="AlphaFoldDB" id="A0A558AN13"/>
<dbReference type="PANTHER" id="PTHR14859">
    <property type="entry name" value="CALCOFLUOR WHITE HYPERSENSITIVE PROTEIN PRECURSOR"/>
    <property type="match status" value="1"/>
</dbReference>
<dbReference type="OrthoDB" id="9787701at2"/>
<comment type="caution">
    <text evidence="2">The sequence shown here is derived from an EMBL/GenBank/DDBJ whole genome shotgun (WGS) entry which is preliminary data.</text>
</comment>
<feature type="domain" description="Endonuclease/exonuclease/phosphatase" evidence="1">
    <location>
        <begin position="20"/>
        <end position="266"/>
    </location>
</feature>
<keyword evidence="2" id="KW-0269">Exonuclease</keyword>
<sequence>MRGVGATVSLTLRVLTLNLWNLEGEPGRQSLLRDAIHDLRPDLLSLQEVARTSERDQLAGLLDGTGLHGIHQLEVLDAHPAAARAGTALASRWKPTEVEAIALPRALGAECAIAATIRLPNGQDLVFVAAKPTWRLDAEAARLAQVKAIAELDAKLRRAVPTIIAGDFDATPDADSMRYLAGRAVSEGTSVHYHDSWTVAGDGGPGYTWTSENPLALPVVEEAVGQLPHARRIDYVLVGSRHHHPDVSAKILRSQVVLTAPPVSDHYGVLAEIEVAVLR</sequence>
<accession>A0A558AN13</accession>
<dbReference type="Proteomes" id="UP000318578">
    <property type="component" value="Unassembled WGS sequence"/>
</dbReference>
<evidence type="ECO:0000313" key="3">
    <source>
        <dbReference type="Proteomes" id="UP000318578"/>
    </source>
</evidence>
<dbReference type="EMBL" id="VJZA01000002">
    <property type="protein sequence ID" value="TVT25652.1"/>
    <property type="molecule type" value="Genomic_DNA"/>
</dbReference>
<dbReference type="Gene3D" id="3.60.10.10">
    <property type="entry name" value="Endonuclease/exonuclease/phosphatase"/>
    <property type="match status" value="1"/>
</dbReference>